<evidence type="ECO:0000256" key="6">
    <source>
        <dbReference type="ARBA" id="ARBA00023180"/>
    </source>
</evidence>
<dbReference type="AlphaFoldDB" id="A0AAE1NXR6"/>
<dbReference type="Gene3D" id="4.10.400.10">
    <property type="entry name" value="Low-density Lipoprotein Receptor"/>
    <property type="match status" value="1"/>
</dbReference>
<evidence type="ECO:0000259" key="10">
    <source>
        <dbReference type="Pfam" id="PF02931"/>
    </source>
</evidence>
<feature type="region of interest" description="Disordered" evidence="8">
    <location>
        <begin position="47"/>
        <end position="99"/>
    </location>
</feature>
<keyword evidence="9" id="KW-0812">Transmembrane</keyword>
<comment type="caution">
    <text evidence="11">The sequence shown here is derived from an EMBL/GenBank/DDBJ whole genome shotgun (WGS) entry which is preliminary data.</text>
</comment>
<feature type="disulfide bond" evidence="7">
    <location>
        <begin position="515"/>
        <end position="533"/>
    </location>
</feature>
<keyword evidence="9" id="KW-1133">Transmembrane helix</keyword>
<sequence length="893" mass="97874">MAGVVDGQDAPGSTTEGGGGGGMMDNPSALTTPGVLLGPGYSRLCKTTLSPPIQNSPGGPTTTAGEGFSSVDDSVTKSTKDNIGRHNINKEPGGSNSSPAAPSFTVCAFVRIHKLPSTSIPLFSYTGVTWRVSVEVSRVGVGVQVVGVGEEPQQYFFEARLPLESWRHLCLSYHHTHRQMSCYVDGTPEALSSRVLSGLTEEEEEEKETGEALGGNTDISAPWLSLNSDRTERTCVGGSTGGKINLARLMLWRGNVNTKMLILGSGCEGRGERVTPSPLLVLDDQWESEGETAMQDFSTRELCGGDDVWMVVTPAGIYTQHRTVCQVLGGDLLPSGVQASPDLLRVARGDSDSCVGLGGLMTWMSGGRTGTERVKVTAEDECPVLGTGGLMNAACVRQLQCSMCVVNNGTAFLLYGHDGRLFDHTYYLKVDEAGIATFEGMGGSKIMRKDSGWVLLSRVHQQQWVLVEAALPVGRQKWMTDSSELDEKKLKPVEGGSVDGKFLTLTACRTTEFACDNGQCVPHTARCDEITHCNDRSDEADCQVVQRVGGYDPYYPPPPRPNEVVPMDLTYRVDVYSMDDVTTEGGQATMNVGMTLTWYDPRITFIDLKSKVKNYFSCDLIWTPSVRAVSGHGEGTVLETTDYDKFCFAFANDHTARRPLSDPFMGHQAKGKSHSIENYVGVFASVPCHFQLQMYPFDFQLCNISFMLMNAPWTRVFRRDQKGSTVPYLNSRRVLLEYVLEDVTTELDDFTNRIMIALTAQLVLAALFTSTTQSSVKTPYLKLIDVWYAAVITFCFIIIISQTLINVLLHSLSLPSVLLRVVRMRPPYLQSDKQQPFRPAVVESESKAFPGDASGIVINYQVAQRYNSLFRIVIFTTAAVFVFFYIMMAMGVI</sequence>
<comment type="subcellular location">
    <subcellularLocation>
        <location evidence="1">Membrane</location>
    </subcellularLocation>
</comment>
<name>A0AAE1NXR6_9EUCA</name>
<dbReference type="PROSITE" id="PS00236">
    <property type="entry name" value="NEUROTR_ION_CHANNEL"/>
    <property type="match status" value="1"/>
</dbReference>
<feature type="compositionally biased region" description="Basic and acidic residues" evidence="8">
    <location>
        <begin position="74"/>
        <end position="84"/>
    </location>
</feature>
<feature type="disulfide bond" evidence="7">
    <location>
        <begin position="508"/>
        <end position="520"/>
    </location>
</feature>
<keyword evidence="2" id="KW-0732">Signal</keyword>
<dbReference type="InterPro" id="IPR036734">
    <property type="entry name" value="Neur_chan_lig-bd_sf"/>
</dbReference>
<dbReference type="SMART" id="SM00192">
    <property type="entry name" value="LDLa"/>
    <property type="match status" value="1"/>
</dbReference>
<dbReference type="Pfam" id="PF13385">
    <property type="entry name" value="Laminin_G_3"/>
    <property type="match status" value="1"/>
</dbReference>
<gene>
    <name evidence="11" type="ORF">Pmani_029345</name>
</gene>
<evidence type="ECO:0000313" key="11">
    <source>
        <dbReference type="EMBL" id="KAK4298305.1"/>
    </source>
</evidence>
<dbReference type="InterPro" id="IPR018000">
    <property type="entry name" value="Neurotransmitter_ion_chnl_CS"/>
</dbReference>
<feature type="transmembrane region" description="Helical" evidence="9">
    <location>
        <begin position="786"/>
        <end position="809"/>
    </location>
</feature>
<evidence type="ECO:0000256" key="8">
    <source>
        <dbReference type="SAM" id="MobiDB-lite"/>
    </source>
</evidence>
<evidence type="ECO:0000256" key="2">
    <source>
        <dbReference type="ARBA" id="ARBA00022729"/>
    </source>
</evidence>
<dbReference type="SUPFAM" id="SSF57424">
    <property type="entry name" value="LDL receptor-like module"/>
    <property type="match status" value="1"/>
</dbReference>
<evidence type="ECO:0000256" key="5">
    <source>
        <dbReference type="ARBA" id="ARBA00023157"/>
    </source>
</evidence>
<dbReference type="Gene3D" id="2.70.170.10">
    <property type="entry name" value="Neurotransmitter-gated ion-channel ligand-binding domain"/>
    <property type="match status" value="1"/>
</dbReference>
<protein>
    <recommendedName>
        <fullName evidence="10">Neurotransmitter-gated ion-channel ligand-binding domain-containing protein</fullName>
    </recommendedName>
</protein>
<feature type="disulfide bond" evidence="7">
    <location>
        <begin position="527"/>
        <end position="542"/>
    </location>
</feature>
<feature type="compositionally biased region" description="Polar residues" evidence="8">
    <location>
        <begin position="47"/>
        <end position="64"/>
    </location>
</feature>
<keyword evidence="5 7" id="KW-1015">Disulfide bond</keyword>
<dbReference type="SUPFAM" id="SSF49899">
    <property type="entry name" value="Concanavalin A-like lectins/glucanases"/>
    <property type="match status" value="1"/>
</dbReference>
<dbReference type="FunFam" id="4.10.400.10:FF:000034">
    <property type="entry name" value="Low-density lipoprotein receptor-related protein 2"/>
    <property type="match status" value="1"/>
</dbReference>
<feature type="region of interest" description="Disordered" evidence="8">
    <location>
        <begin position="1"/>
        <end position="33"/>
    </location>
</feature>
<keyword evidence="4 9" id="KW-0472">Membrane</keyword>
<keyword evidence="3" id="KW-0677">Repeat</keyword>
<dbReference type="PROSITE" id="PS01209">
    <property type="entry name" value="LDLRA_1"/>
    <property type="match status" value="1"/>
</dbReference>
<dbReference type="InterPro" id="IPR038050">
    <property type="entry name" value="Neuro_actylchol_rec"/>
</dbReference>
<evidence type="ECO:0000256" key="3">
    <source>
        <dbReference type="ARBA" id="ARBA00022737"/>
    </source>
</evidence>
<dbReference type="InterPro" id="IPR023415">
    <property type="entry name" value="LDLR_class-A_CS"/>
</dbReference>
<dbReference type="Gene3D" id="1.20.58.390">
    <property type="entry name" value="Neurotransmitter-gated ion-channel transmembrane domain"/>
    <property type="match status" value="1"/>
</dbReference>
<dbReference type="CDD" id="cd00112">
    <property type="entry name" value="LDLa"/>
    <property type="match status" value="1"/>
</dbReference>
<accession>A0AAE1NXR6</accession>
<reference evidence="11" key="1">
    <citation type="submission" date="2023-11" db="EMBL/GenBank/DDBJ databases">
        <title>Genome assemblies of two species of porcelain crab, Petrolisthes cinctipes and Petrolisthes manimaculis (Anomura: Porcellanidae).</title>
        <authorList>
            <person name="Angst P."/>
        </authorList>
    </citation>
    <scope>NUCLEOTIDE SEQUENCE</scope>
    <source>
        <strain evidence="11">PB745_02</strain>
        <tissue evidence="11">Gill</tissue>
    </source>
</reference>
<feature type="domain" description="Neurotransmitter-gated ion-channel ligand-binding" evidence="10">
    <location>
        <begin position="553"/>
        <end position="707"/>
    </location>
</feature>
<dbReference type="PROSITE" id="PS50068">
    <property type="entry name" value="LDLRA_2"/>
    <property type="match status" value="1"/>
</dbReference>
<dbReference type="Proteomes" id="UP001292094">
    <property type="component" value="Unassembled WGS sequence"/>
</dbReference>
<dbReference type="Gene3D" id="2.60.120.200">
    <property type="match status" value="1"/>
</dbReference>
<dbReference type="Pfam" id="PF02931">
    <property type="entry name" value="Neur_chan_LBD"/>
    <property type="match status" value="1"/>
</dbReference>
<dbReference type="GO" id="GO:0005230">
    <property type="term" value="F:extracellular ligand-gated monoatomic ion channel activity"/>
    <property type="evidence" value="ECO:0007669"/>
    <property type="project" value="InterPro"/>
</dbReference>
<dbReference type="Pfam" id="PF00057">
    <property type="entry name" value="Ldl_recept_a"/>
    <property type="match status" value="1"/>
</dbReference>
<feature type="region of interest" description="Disordered" evidence="8">
    <location>
        <begin position="196"/>
        <end position="218"/>
    </location>
</feature>
<dbReference type="SUPFAM" id="SSF63712">
    <property type="entry name" value="Nicotinic receptor ligand binding domain-like"/>
    <property type="match status" value="1"/>
</dbReference>
<keyword evidence="6" id="KW-0325">Glycoprotein</keyword>
<dbReference type="GO" id="GO:0016020">
    <property type="term" value="C:membrane"/>
    <property type="evidence" value="ECO:0007669"/>
    <property type="project" value="UniProtKB-SubCell"/>
</dbReference>
<dbReference type="InterPro" id="IPR036055">
    <property type="entry name" value="LDL_receptor-like_sf"/>
</dbReference>
<keyword evidence="12" id="KW-1185">Reference proteome</keyword>
<evidence type="ECO:0000256" key="4">
    <source>
        <dbReference type="ARBA" id="ARBA00023136"/>
    </source>
</evidence>
<evidence type="ECO:0000313" key="12">
    <source>
        <dbReference type="Proteomes" id="UP001292094"/>
    </source>
</evidence>
<organism evidence="11 12">
    <name type="scientific">Petrolisthes manimaculis</name>
    <dbReference type="NCBI Taxonomy" id="1843537"/>
    <lineage>
        <taxon>Eukaryota</taxon>
        <taxon>Metazoa</taxon>
        <taxon>Ecdysozoa</taxon>
        <taxon>Arthropoda</taxon>
        <taxon>Crustacea</taxon>
        <taxon>Multicrustacea</taxon>
        <taxon>Malacostraca</taxon>
        <taxon>Eumalacostraca</taxon>
        <taxon>Eucarida</taxon>
        <taxon>Decapoda</taxon>
        <taxon>Pleocyemata</taxon>
        <taxon>Anomura</taxon>
        <taxon>Galatheoidea</taxon>
        <taxon>Porcellanidae</taxon>
        <taxon>Petrolisthes</taxon>
    </lineage>
</organism>
<evidence type="ECO:0000256" key="1">
    <source>
        <dbReference type="ARBA" id="ARBA00004370"/>
    </source>
</evidence>
<evidence type="ECO:0000256" key="7">
    <source>
        <dbReference type="PROSITE-ProRule" id="PRU00124"/>
    </source>
</evidence>
<evidence type="ECO:0000256" key="9">
    <source>
        <dbReference type="SAM" id="Phobius"/>
    </source>
</evidence>
<dbReference type="InterPro" id="IPR013320">
    <property type="entry name" value="ConA-like_dom_sf"/>
</dbReference>
<proteinExistence type="predicted"/>
<feature type="transmembrane region" description="Helical" evidence="9">
    <location>
        <begin position="869"/>
        <end position="892"/>
    </location>
</feature>
<dbReference type="EMBL" id="JAWZYT010003459">
    <property type="protein sequence ID" value="KAK4298305.1"/>
    <property type="molecule type" value="Genomic_DNA"/>
</dbReference>
<dbReference type="InterPro" id="IPR006202">
    <property type="entry name" value="Neur_chan_lig-bd"/>
</dbReference>
<dbReference type="InterPro" id="IPR002172">
    <property type="entry name" value="LDrepeatLR_classA_rpt"/>
</dbReference>